<dbReference type="InterPro" id="IPR050763">
    <property type="entry name" value="ABC_transporter_ATP-binding"/>
</dbReference>
<dbReference type="EMBL" id="FZNP01000021">
    <property type="protein sequence ID" value="SNS57248.1"/>
    <property type="molecule type" value="Genomic_DNA"/>
</dbReference>
<keyword evidence="2" id="KW-0813">Transport</keyword>
<dbReference type="PANTHER" id="PTHR42711:SF19">
    <property type="entry name" value="DOXORUBICIN RESISTANCE ATP-BINDING PROTEIN DRRA"/>
    <property type="match status" value="1"/>
</dbReference>
<evidence type="ECO:0000256" key="6">
    <source>
        <dbReference type="ARBA" id="ARBA00022967"/>
    </source>
</evidence>
<dbReference type="InterPro" id="IPR003439">
    <property type="entry name" value="ABC_transporter-like_ATP-bd"/>
</dbReference>
<dbReference type="RefSeq" id="WP_089316246.1">
    <property type="nucleotide sequence ID" value="NZ_FZNP01000021.1"/>
</dbReference>
<organism evidence="11 12">
    <name type="scientific">Actinomadura mexicana</name>
    <dbReference type="NCBI Taxonomy" id="134959"/>
    <lineage>
        <taxon>Bacteria</taxon>
        <taxon>Bacillati</taxon>
        <taxon>Actinomycetota</taxon>
        <taxon>Actinomycetes</taxon>
        <taxon>Streptosporangiales</taxon>
        <taxon>Thermomonosporaceae</taxon>
        <taxon>Actinomadura</taxon>
    </lineage>
</organism>
<protein>
    <submittedName>
        <fullName evidence="11">ABC-2 type transport system ATP-binding protein</fullName>
    </submittedName>
</protein>
<evidence type="ECO:0000256" key="8">
    <source>
        <dbReference type="ARBA" id="ARBA00023251"/>
    </source>
</evidence>
<dbReference type="Proteomes" id="UP000198420">
    <property type="component" value="Unassembled WGS sequence"/>
</dbReference>
<dbReference type="NCBIfam" id="TIGR01188">
    <property type="entry name" value="drrA"/>
    <property type="match status" value="1"/>
</dbReference>
<dbReference type="PROSITE" id="PS50893">
    <property type="entry name" value="ABC_TRANSPORTER_2"/>
    <property type="match status" value="1"/>
</dbReference>
<dbReference type="Pfam" id="PF13732">
    <property type="entry name" value="DrrA1-3_C"/>
    <property type="match status" value="1"/>
</dbReference>
<dbReference type="AlphaFoldDB" id="A0A239FKY6"/>
<evidence type="ECO:0000256" key="1">
    <source>
        <dbReference type="ARBA" id="ARBA00004413"/>
    </source>
</evidence>
<proteinExistence type="inferred from homology"/>
<feature type="domain" description="ABC transporter" evidence="10">
    <location>
        <begin position="5"/>
        <end position="237"/>
    </location>
</feature>
<dbReference type="Gene3D" id="3.40.50.300">
    <property type="entry name" value="P-loop containing nucleotide triphosphate hydrolases"/>
    <property type="match status" value="1"/>
</dbReference>
<evidence type="ECO:0000313" key="11">
    <source>
        <dbReference type="EMBL" id="SNS57248.1"/>
    </source>
</evidence>
<dbReference type="InterPro" id="IPR005894">
    <property type="entry name" value="DrrA"/>
</dbReference>
<dbReference type="GO" id="GO:0005886">
    <property type="term" value="C:plasma membrane"/>
    <property type="evidence" value="ECO:0007669"/>
    <property type="project" value="UniProtKB-SubCell"/>
</dbReference>
<dbReference type="GO" id="GO:0046677">
    <property type="term" value="P:response to antibiotic"/>
    <property type="evidence" value="ECO:0007669"/>
    <property type="project" value="UniProtKB-KW"/>
</dbReference>
<comment type="similarity">
    <text evidence="9">Belongs to the ABC transporter superfamily. Drug exporter-1 (DrugE1) (TC 3.A.1.105) family.</text>
</comment>
<evidence type="ECO:0000259" key="10">
    <source>
        <dbReference type="PROSITE" id="PS50893"/>
    </source>
</evidence>
<reference evidence="12" key="1">
    <citation type="submission" date="2017-06" db="EMBL/GenBank/DDBJ databases">
        <authorList>
            <person name="Varghese N."/>
            <person name="Submissions S."/>
        </authorList>
    </citation>
    <scope>NUCLEOTIDE SEQUENCE [LARGE SCALE GENOMIC DNA]</scope>
    <source>
        <strain evidence="12">DSM 44485</strain>
    </source>
</reference>
<keyword evidence="5 11" id="KW-0067">ATP-binding</keyword>
<evidence type="ECO:0000256" key="4">
    <source>
        <dbReference type="ARBA" id="ARBA00022741"/>
    </source>
</evidence>
<evidence type="ECO:0000256" key="2">
    <source>
        <dbReference type="ARBA" id="ARBA00022448"/>
    </source>
</evidence>
<dbReference type="InterPro" id="IPR027417">
    <property type="entry name" value="P-loop_NTPase"/>
</dbReference>
<dbReference type="PANTHER" id="PTHR42711">
    <property type="entry name" value="ABC TRANSPORTER ATP-BINDING PROTEIN"/>
    <property type="match status" value="1"/>
</dbReference>
<comment type="subcellular location">
    <subcellularLocation>
        <location evidence="1">Cell membrane</location>
        <topology evidence="1">Peripheral membrane protein</topology>
        <orientation evidence="1">Cytoplasmic side</orientation>
    </subcellularLocation>
</comment>
<keyword evidence="8" id="KW-0046">Antibiotic resistance</keyword>
<dbReference type="Pfam" id="PF00005">
    <property type="entry name" value="ABC_tran"/>
    <property type="match status" value="1"/>
</dbReference>
<dbReference type="SUPFAM" id="SSF52540">
    <property type="entry name" value="P-loop containing nucleoside triphosphate hydrolases"/>
    <property type="match status" value="1"/>
</dbReference>
<gene>
    <name evidence="11" type="ORF">SAMN06265355_12119</name>
</gene>
<sequence length="331" mass="34846">MAHAIEAEGLVKNYPGDVRALDGLSVTVGPGEILGLLGPNGAGKSTTVKILTTLIRPDAGAAAVAGHDVLRRPDRVRRVIGVVSQRSGADPEASGRDNLVLQGRLYGMGGARVRSRAAELLARFGLEDAAGRPVKTYSGGMRRRLDVALGLVHRPQVLFLDEPTTGLDPEARASMWAEIARLAGDDALAILLTTHYLEEADRLARRLAIVDRGRVVVEGTPDSLKGELRGDAVHVEWREAPPEPPVREALGRLPGVREVVLDGPRLSARADDGASAVPAVLAALDRAGVPASAATVARPSLDDVYLRYAGRRFARADAPDHAETAAAGGAR</sequence>
<keyword evidence="4" id="KW-0547">Nucleotide-binding</keyword>
<dbReference type="GO" id="GO:0016887">
    <property type="term" value="F:ATP hydrolysis activity"/>
    <property type="evidence" value="ECO:0007669"/>
    <property type="project" value="InterPro"/>
</dbReference>
<dbReference type="InterPro" id="IPR017871">
    <property type="entry name" value="ABC_transporter-like_CS"/>
</dbReference>
<evidence type="ECO:0000313" key="12">
    <source>
        <dbReference type="Proteomes" id="UP000198420"/>
    </source>
</evidence>
<evidence type="ECO:0000256" key="9">
    <source>
        <dbReference type="ARBA" id="ARBA00049985"/>
    </source>
</evidence>
<keyword evidence="7" id="KW-0472">Membrane</keyword>
<dbReference type="InterPro" id="IPR003593">
    <property type="entry name" value="AAA+_ATPase"/>
</dbReference>
<dbReference type="GO" id="GO:1900753">
    <property type="term" value="P:doxorubicin transport"/>
    <property type="evidence" value="ECO:0007669"/>
    <property type="project" value="InterPro"/>
</dbReference>
<dbReference type="GO" id="GO:0043215">
    <property type="term" value="P:daunorubicin transport"/>
    <property type="evidence" value="ECO:0007669"/>
    <property type="project" value="InterPro"/>
</dbReference>
<evidence type="ECO:0000256" key="7">
    <source>
        <dbReference type="ARBA" id="ARBA00023136"/>
    </source>
</evidence>
<keyword evidence="3" id="KW-1003">Cell membrane</keyword>
<keyword evidence="6" id="KW-1278">Translocase</keyword>
<dbReference type="SMART" id="SM00382">
    <property type="entry name" value="AAA"/>
    <property type="match status" value="1"/>
</dbReference>
<dbReference type="GO" id="GO:0005524">
    <property type="term" value="F:ATP binding"/>
    <property type="evidence" value="ECO:0007669"/>
    <property type="project" value="UniProtKB-KW"/>
</dbReference>
<keyword evidence="12" id="KW-1185">Reference proteome</keyword>
<dbReference type="InterPro" id="IPR025302">
    <property type="entry name" value="DrrA1/2-like_C"/>
</dbReference>
<dbReference type="PROSITE" id="PS00211">
    <property type="entry name" value="ABC_TRANSPORTER_1"/>
    <property type="match status" value="1"/>
</dbReference>
<accession>A0A239FKY6</accession>
<evidence type="ECO:0000256" key="3">
    <source>
        <dbReference type="ARBA" id="ARBA00022475"/>
    </source>
</evidence>
<name>A0A239FKY6_9ACTN</name>
<evidence type="ECO:0000256" key="5">
    <source>
        <dbReference type="ARBA" id="ARBA00022840"/>
    </source>
</evidence>
<dbReference type="OrthoDB" id="9804819at2"/>